<dbReference type="GO" id="GO:0043743">
    <property type="term" value="F:LPPG:FO 2-phospho-L-lactate transferase activity"/>
    <property type="evidence" value="ECO:0007669"/>
    <property type="project" value="UniProtKB-EC"/>
</dbReference>
<keyword evidence="2" id="KW-0460">Magnesium</keyword>
<comment type="caution">
    <text evidence="3">The sequence shown here is derived from an EMBL/GenBank/DDBJ whole genome shotgun (WGS) entry which is preliminary data.</text>
</comment>
<dbReference type="EMBL" id="SNVI01000002">
    <property type="protein sequence ID" value="TFE41545.1"/>
    <property type="molecule type" value="Genomic_DNA"/>
</dbReference>
<evidence type="ECO:0000256" key="2">
    <source>
        <dbReference type="ARBA" id="ARBA00022842"/>
    </source>
</evidence>
<dbReference type="Gene3D" id="1.10.8.240">
    <property type="entry name" value="CofD-like domain"/>
    <property type="match status" value="1"/>
</dbReference>
<dbReference type="HAMAP" id="MF_01257">
    <property type="entry name" value="CofD"/>
    <property type="match status" value="1"/>
</dbReference>
<protein>
    <submittedName>
        <fullName evidence="3">2-phospho-L-lactate transferase</fullName>
        <ecNumber evidence="3">2.7.8.28</ecNumber>
    </submittedName>
</protein>
<dbReference type="Proteomes" id="UP000297385">
    <property type="component" value="Unassembled WGS sequence"/>
</dbReference>
<dbReference type="Pfam" id="PF01933">
    <property type="entry name" value="CofD"/>
    <property type="match status" value="1"/>
</dbReference>
<dbReference type="InterPro" id="IPR010115">
    <property type="entry name" value="FbiA/CofD"/>
</dbReference>
<dbReference type="GeneID" id="97309646"/>
<evidence type="ECO:0000313" key="3">
    <source>
        <dbReference type="EMBL" id="TFE41545.1"/>
    </source>
</evidence>
<proteinExistence type="inferred from homology"/>
<dbReference type="AlphaFoldDB" id="A0A4Y8MW05"/>
<dbReference type="SUPFAM" id="SSF142338">
    <property type="entry name" value="CofD-like"/>
    <property type="match status" value="1"/>
</dbReference>
<gene>
    <name evidence="3" type="ORF">E2553_33330</name>
</gene>
<dbReference type="InterPro" id="IPR038136">
    <property type="entry name" value="CofD-like_dom_sf"/>
</dbReference>
<dbReference type="PANTHER" id="PTHR43007:SF1">
    <property type="entry name" value="2-PHOSPHO-L-LACTATE TRANSFERASE"/>
    <property type="match status" value="1"/>
</dbReference>
<dbReference type="InterPro" id="IPR002882">
    <property type="entry name" value="CofD"/>
</dbReference>
<name>A0A4Y8MW05_9BURK</name>
<dbReference type="NCBIfam" id="TIGR01819">
    <property type="entry name" value="F420_cofD"/>
    <property type="match status" value="1"/>
</dbReference>
<dbReference type="PANTHER" id="PTHR43007">
    <property type="entry name" value="2-PHOSPHO-L-LACTATE TRANSFERASE"/>
    <property type="match status" value="1"/>
</dbReference>
<keyword evidence="1 3" id="KW-0808">Transferase</keyword>
<reference evidence="3 4" key="1">
    <citation type="submission" date="2019-03" db="EMBL/GenBank/DDBJ databases">
        <title>Complete Genome Sequence of Paraburkholderia dipogonis ICMP 19430T, a Nitrogen-fixing Symbiont of the South African Invasive Legume Dipogon lignosus in New Zealand.</title>
        <authorList>
            <person name="De Meyer S.E."/>
        </authorList>
    </citation>
    <scope>NUCLEOTIDE SEQUENCE [LARGE SCALE GENOMIC DNA]</scope>
    <source>
        <strain evidence="3 4">ICMP 19430</strain>
    </source>
</reference>
<evidence type="ECO:0000256" key="1">
    <source>
        <dbReference type="ARBA" id="ARBA00022679"/>
    </source>
</evidence>
<sequence length="325" mass="34303">MCERIPKVVLLAGGVGGARMARGLATVLPAGSLSVIVNVGDDEHFHGLKVCPDLDTVVYTLSGLVQAQRGWGVAGDTTHALDMLRKLKAPDTWMHLGDGDIGLHLFRSECLARGESLTSITNRITSALGTPATIIPASDGDAPTLVDTDQGLMRFQQWFVQERARPAVRAIRYETVGTRVTSSAALALSGADLVVIAPSNPLLSIYPMLALPGFRDALLGSSARCVGVSPLIGGRAVKGPLAEMLTDLKLGTGNRAIATLYRDLLDALVIDKSDDADFPALMDAGLPHIELAATHICDRDKANELARAVLKAGQLNPLGFTEELA</sequence>
<dbReference type="GO" id="GO:0000287">
    <property type="term" value="F:magnesium ion binding"/>
    <property type="evidence" value="ECO:0007669"/>
    <property type="project" value="InterPro"/>
</dbReference>
<organism evidence="3 4">
    <name type="scientific">Paraburkholderia dipogonis</name>
    <dbReference type="NCBI Taxonomy" id="1211383"/>
    <lineage>
        <taxon>Bacteria</taxon>
        <taxon>Pseudomonadati</taxon>
        <taxon>Pseudomonadota</taxon>
        <taxon>Betaproteobacteria</taxon>
        <taxon>Burkholderiales</taxon>
        <taxon>Burkholderiaceae</taxon>
        <taxon>Paraburkholderia</taxon>
    </lineage>
</organism>
<dbReference type="RefSeq" id="WP_134464672.1">
    <property type="nucleotide sequence ID" value="NZ_JBHMFL010000154.1"/>
</dbReference>
<accession>A0A4Y8MW05</accession>
<dbReference type="EC" id="2.7.8.28" evidence="3"/>
<evidence type="ECO:0000313" key="4">
    <source>
        <dbReference type="Proteomes" id="UP000297385"/>
    </source>
</evidence>
<dbReference type="Gene3D" id="3.40.50.10680">
    <property type="entry name" value="CofD-like domains"/>
    <property type="match status" value="1"/>
</dbReference>